<accession>A0A1G2K6K0</accession>
<dbReference type="EMBL" id="MHQC01000040">
    <property type="protein sequence ID" value="OGZ94201.1"/>
    <property type="molecule type" value="Genomic_DNA"/>
</dbReference>
<reference evidence="2 3" key="1">
    <citation type="journal article" date="2016" name="Nat. Commun.">
        <title>Thousands of microbial genomes shed light on interconnected biogeochemical processes in an aquifer system.</title>
        <authorList>
            <person name="Anantharaman K."/>
            <person name="Brown C.T."/>
            <person name="Hug L.A."/>
            <person name="Sharon I."/>
            <person name="Castelle C.J."/>
            <person name="Probst A.J."/>
            <person name="Thomas B.C."/>
            <person name="Singh A."/>
            <person name="Wilkins M.J."/>
            <person name="Karaoz U."/>
            <person name="Brodie E.L."/>
            <person name="Williams K.H."/>
            <person name="Hubbard S.S."/>
            <person name="Banfield J.F."/>
        </authorList>
    </citation>
    <scope>NUCLEOTIDE SEQUENCE [LARGE SCALE GENOMIC DNA]</scope>
</reference>
<protein>
    <submittedName>
        <fullName evidence="2">Uncharacterized protein</fullName>
    </submittedName>
</protein>
<evidence type="ECO:0000313" key="3">
    <source>
        <dbReference type="Proteomes" id="UP000177152"/>
    </source>
</evidence>
<proteinExistence type="predicted"/>
<comment type="caution">
    <text evidence="2">The sequence shown here is derived from an EMBL/GenBank/DDBJ whole genome shotgun (WGS) entry which is preliminary data.</text>
</comment>
<dbReference type="AlphaFoldDB" id="A0A1G2K6K0"/>
<gene>
    <name evidence="2" type="ORF">A2633_01120</name>
</gene>
<organism evidence="2 3">
    <name type="scientific">Candidatus Sungbacteria bacterium RIFCSPHIGHO2_01_FULL_47_32</name>
    <dbReference type="NCBI Taxonomy" id="1802264"/>
    <lineage>
        <taxon>Bacteria</taxon>
        <taxon>Candidatus Sungiibacteriota</taxon>
    </lineage>
</organism>
<sequence>MAQVFDNTQTGEAMTKRMIGGILLVSMVFLASGCATIGGAAVSTVTAIPDCANAIVANEDTSAGQKFFDMLLLPLTPIAGFWHGLFFGAALDVKILKGEEVKAKDVKSATLLCSGLHR</sequence>
<name>A0A1G2K6K0_9BACT</name>
<keyword evidence="1" id="KW-1133">Transmembrane helix</keyword>
<dbReference type="Proteomes" id="UP000177152">
    <property type="component" value="Unassembled WGS sequence"/>
</dbReference>
<keyword evidence="1" id="KW-0472">Membrane</keyword>
<feature type="transmembrane region" description="Helical" evidence="1">
    <location>
        <begin position="71"/>
        <end position="91"/>
    </location>
</feature>
<evidence type="ECO:0000256" key="1">
    <source>
        <dbReference type="SAM" id="Phobius"/>
    </source>
</evidence>
<keyword evidence="1" id="KW-0812">Transmembrane</keyword>
<evidence type="ECO:0000313" key="2">
    <source>
        <dbReference type="EMBL" id="OGZ94201.1"/>
    </source>
</evidence>